<dbReference type="InParanoid" id="A0A166MFT3"/>
<feature type="compositionally biased region" description="Basic residues" evidence="1">
    <location>
        <begin position="1"/>
        <end position="11"/>
    </location>
</feature>
<organism evidence="2 3">
    <name type="scientific">Exidia glandulosa HHB12029</name>
    <dbReference type="NCBI Taxonomy" id="1314781"/>
    <lineage>
        <taxon>Eukaryota</taxon>
        <taxon>Fungi</taxon>
        <taxon>Dikarya</taxon>
        <taxon>Basidiomycota</taxon>
        <taxon>Agaricomycotina</taxon>
        <taxon>Agaricomycetes</taxon>
        <taxon>Auriculariales</taxon>
        <taxon>Exidiaceae</taxon>
        <taxon>Exidia</taxon>
    </lineage>
</organism>
<evidence type="ECO:0000313" key="2">
    <source>
        <dbReference type="EMBL" id="KZV77982.1"/>
    </source>
</evidence>
<feature type="non-terminal residue" evidence="2">
    <location>
        <position position="379"/>
    </location>
</feature>
<dbReference type="Proteomes" id="UP000077266">
    <property type="component" value="Unassembled WGS sequence"/>
</dbReference>
<name>A0A166MFT3_EXIGL</name>
<proteinExistence type="predicted"/>
<protein>
    <submittedName>
        <fullName evidence="2">Uncharacterized protein</fullName>
    </submittedName>
</protein>
<sequence length="379" mass="40048">MAQTVKPKRSAHYSPPPPDTQPGEPSSKTASQGSGPGAQSAASGASKDSEQSLAHMRTMVGAMQTARKKGLGSATATDSPDGGDSDNGSQDEVADELRLRDDPDSSMVGPAGAFGLVPSPTADKQPGSSILTRPAEPSLVGPTTAAMKTIAKQKELRAVPNIPLLPSFLPASPAVAAAVEDEDPVDDEVLEVTPALMLKLIKSHFEDKIFDVAAHVYKANDIRSLHIMYQEALDAYTAAKDSREYEGWLAGSIPGDFLLLLVRYAAWGHNPEKWKAAYNTIVKTGTLPQRDLDAINARIAQIEAYKEQMAAALELDIVAINQSTEAQAALRDLRDAAALEKARVEKLHAPPEASTLAASSQPPHPPIATLEEPASDTGL</sequence>
<keyword evidence="3" id="KW-1185">Reference proteome</keyword>
<dbReference type="AlphaFoldDB" id="A0A166MFT3"/>
<reference evidence="2 3" key="1">
    <citation type="journal article" date="2016" name="Mol. Biol. Evol.">
        <title>Comparative Genomics of Early-Diverging Mushroom-Forming Fungi Provides Insights into the Origins of Lignocellulose Decay Capabilities.</title>
        <authorList>
            <person name="Nagy L.G."/>
            <person name="Riley R."/>
            <person name="Tritt A."/>
            <person name="Adam C."/>
            <person name="Daum C."/>
            <person name="Floudas D."/>
            <person name="Sun H."/>
            <person name="Yadav J.S."/>
            <person name="Pangilinan J."/>
            <person name="Larsson K.H."/>
            <person name="Matsuura K."/>
            <person name="Barry K."/>
            <person name="Labutti K."/>
            <person name="Kuo R."/>
            <person name="Ohm R.A."/>
            <person name="Bhattacharya S.S."/>
            <person name="Shirouzu T."/>
            <person name="Yoshinaga Y."/>
            <person name="Martin F.M."/>
            <person name="Grigoriev I.V."/>
            <person name="Hibbett D.S."/>
        </authorList>
    </citation>
    <scope>NUCLEOTIDE SEQUENCE [LARGE SCALE GENOMIC DNA]</scope>
    <source>
        <strain evidence="2 3">HHB12029</strain>
    </source>
</reference>
<evidence type="ECO:0000313" key="3">
    <source>
        <dbReference type="Proteomes" id="UP000077266"/>
    </source>
</evidence>
<feature type="compositionally biased region" description="Low complexity" evidence="1">
    <location>
        <begin position="78"/>
        <end position="91"/>
    </location>
</feature>
<evidence type="ECO:0000256" key="1">
    <source>
        <dbReference type="SAM" id="MobiDB-lite"/>
    </source>
</evidence>
<feature type="compositionally biased region" description="Low complexity" evidence="1">
    <location>
        <begin position="30"/>
        <end position="46"/>
    </location>
</feature>
<accession>A0A166MFT3</accession>
<dbReference type="EMBL" id="KV427255">
    <property type="protein sequence ID" value="KZV77982.1"/>
    <property type="molecule type" value="Genomic_DNA"/>
</dbReference>
<feature type="region of interest" description="Disordered" evidence="1">
    <location>
        <begin position="349"/>
        <end position="379"/>
    </location>
</feature>
<feature type="region of interest" description="Disordered" evidence="1">
    <location>
        <begin position="1"/>
        <end position="140"/>
    </location>
</feature>
<gene>
    <name evidence="2" type="ORF">EXIGLDRAFT_784463</name>
</gene>